<dbReference type="AlphaFoldDB" id="A0A081RNR4"/>
<keyword evidence="2" id="KW-1185">Reference proteome</keyword>
<comment type="caution">
    <text evidence="1">The sequence shown here is derived from an EMBL/GenBank/DDBJ whole genome shotgun (WGS) entry which is preliminary data.</text>
</comment>
<evidence type="ECO:0000313" key="2">
    <source>
        <dbReference type="Proteomes" id="UP000028059"/>
    </source>
</evidence>
<proteinExistence type="predicted"/>
<evidence type="ECO:0000313" key="1">
    <source>
        <dbReference type="EMBL" id="KEQ56837.1"/>
    </source>
</evidence>
<protein>
    <submittedName>
        <fullName evidence="1">Uncharacterized protein</fullName>
    </submittedName>
</protein>
<sequence length="177" mass="19861">MVKKIMFALGAIPVVIALLISVPLLTKNEIPISAANSFDRLDIEYTKHQLKTIDYGVTERTGAQKTEILTIKNDGEIKYSVTEQGYLQPDIRSQLDEKKLNKIKALIKETGFMQIPSESFPILENATEFQKSNVKITLNGRSQEIHWPEQSATSGFIPPIITMVEAELDQIISEISE</sequence>
<name>A0A081RNR4_9ARCH</name>
<dbReference type="Proteomes" id="UP000028059">
    <property type="component" value="Unassembled WGS sequence"/>
</dbReference>
<organism evidence="1 2">
    <name type="scientific">Marine Group I thaumarchaeote SCGC AAA799-N04</name>
    <dbReference type="NCBI Taxonomy" id="1502293"/>
    <lineage>
        <taxon>Archaea</taxon>
        <taxon>Nitrososphaerota</taxon>
        <taxon>Marine Group I</taxon>
    </lineage>
</organism>
<reference evidence="1 2" key="1">
    <citation type="submission" date="2014-06" db="EMBL/GenBank/DDBJ databases">
        <authorList>
            <person name="Ngugi D.K."/>
            <person name="Blom J."/>
            <person name="Alam I."/>
            <person name="Rashid M."/>
            <person name="Ba Alawi W."/>
            <person name="Zhang G."/>
            <person name="Hikmawan T."/>
            <person name="Guan Y."/>
            <person name="Antunes A."/>
            <person name="Siam R."/>
            <person name="ElDorry H."/>
            <person name="Bajic V."/>
            <person name="Stingl U."/>
        </authorList>
    </citation>
    <scope>NUCLEOTIDE SEQUENCE [LARGE SCALE GENOMIC DNA]</scope>
    <source>
        <strain evidence="1">SCGC AAA799-N04</strain>
    </source>
</reference>
<accession>A0A081RNR4</accession>
<dbReference type="EMBL" id="JOKN01000008">
    <property type="protein sequence ID" value="KEQ56837.1"/>
    <property type="molecule type" value="Genomic_DNA"/>
</dbReference>
<gene>
    <name evidence="1" type="ORF">AAA799N04_00671</name>
</gene>
<dbReference type="PATRIC" id="fig|1502293.3.peg.623"/>